<gene>
    <name evidence="1" type="ORF">R3Q16_14125</name>
</gene>
<protein>
    <submittedName>
        <fullName evidence="1">Uncharacterized protein</fullName>
    </submittedName>
</protein>
<proteinExistence type="predicted"/>
<accession>A0ABU4BU48</accession>
<evidence type="ECO:0000313" key="1">
    <source>
        <dbReference type="EMBL" id="MDV6267747.1"/>
    </source>
</evidence>
<sequence>MDVVQEMYRNVTGRDMKYVDTHGGSLVSMDERIWNYPVGFHYGGGLVDMGSHVDLSDLDGAFES</sequence>
<name>A0ABU4BU48_RHOGO</name>
<dbReference type="Proteomes" id="UP001185927">
    <property type="component" value="Unassembled WGS sequence"/>
</dbReference>
<reference evidence="1 2" key="1">
    <citation type="submission" date="2023-10" db="EMBL/GenBank/DDBJ databases">
        <title>Development of a sustainable strategy for remediation of hydrocarbon-contaminated territories based on the waste exchange concept.</title>
        <authorList>
            <person name="Krivoruchko A."/>
        </authorList>
    </citation>
    <scope>NUCLEOTIDE SEQUENCE [LARGE SCALE GENOMIC DNA]</scope>
    <source>
        <strain evidence="1 2">IEGM 1203</strain>
    </source>
</reference>
<dbReference type="EMBL" id="JAWLKB010000005">
    <property type="protein sequence ID" value="MDV6267747.1"/>
    <property type="molecule type" value="Genomic_DNA"/>
</dbReference>
<evidence type="ECO:0000313" key="2">
    <source>
        <dbReference type="Proteomes" id="UP001185927"/>
    </source>
</evidence>
<comment type="caution">
    <text evidence="1">The sequence shown here is derived from an EMBL/GenBank/DDBJ whole genome shotgun (WGS) entry which is preliminary data.</text>
</comment>
<organism evidence="1 2">
    <name type="scientific">Rhodococcus globerulus</name>
    <dbReference type="NCBI Taxonomy" id="33008"/>
    <lineage>
        <taxon>Bacteria</taxon>
        <taxon>Bacillati</taxon>
        <taxon>Actinomycetota</taxon>
        <taxon>Actinomycetes</taxon>
        <taxon>Mycobacteriales</taxon>
        <taxon>Nocardiaceae</taxon>
        <taxon>Rhodococcus</taxon>
    </lineage>
</organism>
<dbReference type="RefSeq" id="WP_317542021.1">
    <property type="nucleotide sequence ID" value="NZ_JAWLKB010000005.1"/>
</dbReference>
<keyword evidence="2" id="KW-1185">Reference proteome</keyword>